<keyword evidence="7 14" id="KW-0999">Mitochondrion inner membrane</keyword>
<dbReference type="PANTHER" id="PTHR12966:SF0">
    <property type="entry name" value="NADH DEHYDROGENASE [UBIQUINONE] 1 ALPHA SUBCOMPLEX SUBUNIT 13"/>
    <property type="match status" value="1"/>
</dbReference>
<dbReference type="InterPro" id="IPR009346">
    <property type="entry name" value="GRIM-19"/>
</dbReference>
<accession>A0A8J5V7W4</accession>
<organism evidence="15 16">
    <name type="scientific">Cotesia typhae</name>
    <dbReference type="NCBI Taxonomy" id="2053667"/>
    <lineage>
        <taxon>Eukaryota</taxon>
        <taxon>Metazoa</taxon>
        <taxon>Ecdysozoa</taxon>
        <taxon>Arthropoda</taxon>
        <taxon>Hexapoda</taxon>
        <taxon>Insecta</taxon>
        <taxon>Pterygota</taxon>
        <taxon>Neoptera</taxon>
        <taxon>Endopterygota</taxon>
        <taxon>Hymenoptera</taxon>
        <taxon>Apocrita</taxon>
        <taxon>Ichneumonoidea</taxon>
        <taxon>Braconidae</taxon>
        <taxon>Microgastrinae</taxon>
        <taxon>Cotesia</taxon>
    </lineage>
</organism>
<keyword evidence="5 14" id="KW-0679">Respiratory chain</keyword>
<evidence type="ECO:0000256" key="10">
    <source>
        <dbReference type="ARBA" id="ARBA00023128"/>
    </source>
</evidence>
<keyword evidence="8 14" id="KW-0249">Electron transport</keyword>
<feature type="transmembrane region" description="Helical" evidence="14">
    <location>
        <begin position="31"/>
        <end position="54"/>
    </location>
</feature>
<evidence type="ECO:0000256" key="11">
    <source>
        <dbReference type="ARBA" id="ARBA00023136"/>
    </source>
</evidence>
<evidence type="ECO:0000256" key="12">
    <source>
        <dbReference type="ARBA" id="ARBA00045908"/>
    </source>
</evidence>
<keyword evidence="11 14" id="KW-0472">Membrane</keyword>
<dbReference type="PANTHER" id="PTHR12966">
    <property type="entry name" value="NADH DEHYDROGENASE UBIQUINONE 1 ALPHA SUBCOMPLEX SUBUNIT 13"/>
    <property type="match status" value="1"/>
</dbReference>
<dbReference type="Pfam" id="PF06212">
    <property type="entry name" value="GRIM-19"/>
    <property type="match status" value="1"/>
</dbReference>
<keyword evidence="9 14" id="KW-1133">Transmembrane helix</keyword>
<sequence length="84" mass="9467">MTTTKNFYTQDLPPKGGYNPIQTSRVALRRILTPAVASGLTIATTIIGGIGYFFNYRYARRDQVELRSAKLAVMPMLLAERDRE</sequence>
<reference evidence="15" key="1">
    <citation type="submission" date="2020-03" db="EMBL/GenBank/DDBJ databases">
        <authorList>
            <person name="Chebbi M.A."/>
            <person name="Drezen J.M."/>
        </authorList>
    </citation>
    <scope>NUCLEOTIDE SEQUENCE</scope>
    <source>
        <tissue evidence="15">Whole body</tissue>
    </source>
</reference>
<keyword evidence="4 14" id="KW-0813">Transport</keyword>
<keyword evidence="6 14" id="KW-0812">Transmembrane</keyword>
<evidence type="ECO:0000313" key="15">
    <source>
        <dbReference type="EMBL" id="KAG8035988.1"/>
    </source>
</evidence>
<evidence type="ECO:0000256" key="9">
    <source>
        <dbReference type="ARBA" id="ARBA00022989"/>
    </source>
</evidence>
<evidence type="ECO:0000256" key="1">
    <source>
        <dbReference type="ARBA" id="ARBA00004298"/>
    </source>
</evidence>
<dbReference type="EMBL" id="JAAOIC020000051">
    <property type="protein sequence ID" value="KAG8035988.1"/>
    <property type="molecule type" value="Genomic_DNA"/>
</dbReference>
<evidence type="ECO:0000256" key="5">
    <source>
        <dbReference type="ARBA" id="ARBA00022660"/>
    </source>
</evidence>
<evidence type="ECO:0000256" key="6">
    <source>
        <dbReference type="ARBA" id="ARBA00022692"/>
    </source>
</evidence>
<comment type="function">
    <text evidence="12">Accessory subunit of the mitochondrial membrane respiratory chain NADH dehydrogenase (Complex I), that is believed not to be involved in catalysis. Complex I functions in the transfer of electrons from NADH to the respiratory chain. The immediate electron acceptor for the enzyme is believed to be ubiquinone. Involved in the interferon/all-trans-retinoic acid (IFN/RA) induced cell death. This apoptotic activity is inhibited by interaction with viral IRF1. Prevents the transactivation of STAT3 target genes. May play a role in CARD15-mediated innate mucosal responses and serve to regulate intestinal epithelial cell responses to microbes.</text>
</comment>
<evidence type="ECO:0000256" key="8">
    <source>
        <dbReference type="ARBA" id="ARBA00022982"/>
    </source>
</evidence>
<evidence type="ECO:0000256" key="2">
    <source>
        <dbReference type="ARBA" id="ARBA00007312"/>
    </source>
</evidence>
<comment type="subcellular location">
    <subcellularLocation>
        <location evidence="1 14">Mitochondrion inner membrane</location>
        <topology evidence="1 14">Single-pass membrane protein</topology>
        <orientation evidence="1 14">Matrix side</orientation>
    </subcellularLocation>
</comment>
<comment type="function">
    <text evidence="14">Complex I functions in the transfer of electrons from NADH to the respiratory chain. Accessory subunit of the mitochondrial membrane respiratory chain NADH dehydrogenase (Complex I), that is believed not to be involved in catalysis.</text>
</comment>
<evidence type="ECO:0000256" key="13">
    <source>
        <dbReference type="ARBA" id="ARBA00046797"/>
    </source>
</evidence>
<keyword evidence="16" id="KW-1185">Reference proteome</keyword>
<dbReference type="AlphaFoldDB" id="A0A8J5V7W4"/>
<dbReference type="GO" id="GO:0005743">
    <property type="term" value="C:mitochondrial inner membrane"/>
    <property type="evidence" value="ECO:0007669"/>
    <property type="project" value="UniProtKB-SubCell"/>
</dbReference>
<evidence type="ECO:0000256" key="7">
    <source>
        <dbReference type="ARBA" id="ARBA00022792"/>
    </source>
</evidence>
<name>A0A8J5V7W4_9HYME</name>
<gene>
    <name evidence="15" type="ORF">G9C98_004517</name>
</gene>
<dbReference type="GO" id="GO:0045271">
    <property type="term" value="C:respiratory chain complex I"/>
    <property type="evidence" value="ECO:0007669"/>
    <property type="project" value="UniProtKB-UniRule"/>
</dbReference>
<proteinExistence type="inferred from homology"/>
<keyword evidence="10 14" id="KW-0496">Mitochondrion</keyword>
<evidence type="ECO:0000256" key="3">
    <source>
        <dbReference type="ARBA" id="ARBA00018192"/>
    </source>
</evidence>
<comment type="caution">
    <text evidence="15">The sequence shown here is derived from an EMBL/GenBank/DDBJ whole genome shotgun (WGS) entry which is preliminary data.</text>
</comment>
<evidence type="ECO:0000313" key="16">
    <source>
        <dbReference type="Proteomes" id="UP000729913"/>
    </source>
</evidence>
<dbReference type="Proteomes" id="UP000729913">
    <property type="component" value="Unassembled WGS sequence"/>
</dbReference>
<dbReference type="OrthoDB" id="3308at2759"/>
<comment type="similarity">
    <text evidence="2 14">Belongs to the complex I NDUFA13 subunit family.</text>
</comment>
<comment type="subunit">
    <text evidence="13">Complex I is composed of 45 different subunits. Interacts with CARD15, but not with CARD4. Interacts with STAT3, but not with STAT1, STAT2 and STAT5A. Interacts with OLFM4.</text>
</comment>
<reference evidence="15" key="2">
    <citation type="submission" date="2021-04" db="EMBL/GenBank/DDBJ databases">
        <title>Genome-wide patterns of bracovirus chromosomal integration into multiple host tissues during parasitism.</title>
        <authorList>
            <person name="Chebbi M.A.C."/>
        </authorList>
    </citation>
    <scope>NUCLEOTIDE SEQUENCE</scope>
    <source>
        <tissue evidence="15">Whole body</tissue>
    </source>
</reference>
<evidence type="ECO:0000256" key="4">
    <source>
        <dbReference type="ARBA" id="ARBA00022448"/>
    </source>
</evidence>
<protein>
    <recommendedName>
        <fullName evidence="3 14">NADH dehydrogenase [ubiquinone] 1 alpha subcomplex subunit 13</fullName>
    </recommendedName>
</protein>
<evidence type="ECO:0000256" key="14">
    <source>
        <dbReference type="RuleBase" id="RU368034"/>
    </source>
</evidence>